<dbReference type="GO" id="GO:0005524">
    <property type="term" value="F:ATP binding"/>
    <property type="evidence" value="ECO:0007669"/>
    <property type="project" value="UniProtKB-KW"/>
</dbReference>
<dbReference type="InterPro" id="IPR050306">
    <property type="entry name" value="PfkB_Carbo_kinase"/>
</dbReference>
<reference evidence="7" key="1">
    <citation type="submission" date="2020-11" db="EMBL/GenBank/DDBJ databases">
        <authorList>
            <person name="Tran Van P."/>
        </authorList>
    </citation>
    <scope>NUCLEOTIDE SEQUENCE</scope>
</reference>
<dbReference type="Gene3D" id="3.40.1190.20">
    <property type="match status" value="1"/>
</dbReference>
<sequence>MITSDDLPAMTDHINALFFGGISLVAEPGADAYAQLCGQADDRLIMIDPNIRPAFITDEQRYRRRLNTMLTRADIVKMSDEDMEWLGTSPEALSAQGTALILITRGAEGVDAYFGSEGLSVPARTVPVVDTVGAGDTFNAGVLAGLSRAGLLSRNALRQANSLD</sequence>
<gene>
    <name evidence="7" type="ORF">CTOB1V02_LOCUS17441</name>
</gene>
<feature type="non-terminal residue" evidence="7">
    <location>
        <position position="164"/>
    </location>
</feature>
<evidence type="ECO:0000256" key="2">
    <source>
        <dbReference type="ARBA" id="ARBA00022679"/>
    </source>
</evidence>
<keyword evidence="2" id="KW-0808">Transferase</keyword>
<dbReference type="Pfam" id="PF00294">
    <property type="entry name" value="PfkB"/>
    <property type="match status" value="1"/>
</dbReference>
<evidence type="ECO:0000256" key="1">
    <source>
        <dbReference type="ARBA" id="ARBA00010688"/>
    </source>
</evidence>
<dbReference type="PROSITE" id="PS00584">
    <property type="entry name" value="PFKB_KINASES_2"/>
    <property type="match status" value="1"/>
</dbReference>
<keyword evidence="3" id="KW-0547">Nucleotide-binding</keyword>
<dbReference type="InterPro" id="IPR011611">
    <property type="entry name" value="PfkB_dom"/>
</dbReference>
<evidence type="ECO:0000256" key="4">
    <source>
        <dbReference type="ARBA" id="ARBA00022777"/>
    </source>
</evidence>
<dbReference type="InterPro" id="IPR029056">
    <property type="entry name" value="Ribokinase-like"/>
</dbReference>
<dbReference type="PANTHER" id="PTHR43085:SF1">
    <property type="entry name" value="PSEUDOURIDINE KINASE-RELATED"/>
    <property type="match status" value="1"/>
</dbReference>
<protein>
    <recommendedName>
        <fullName evidence="6">Carbohydrate kinase PfkB domain-containing protein</fullName>
    </recommendedName>
</protein>
<evidence type="ECO:0000259" key="6">
    <source>
        <dbReference type="Pfam" id="PF00294"/>
    </source>
</evidence>
<feature type="domain" description="Carbohydrate kinase PfkB" evidence="6">
    <location>
        <begin position="17"/>
        <end position="161"/>
    </location>
</feature>
<evidence type="ECO:0000313" key="7">
    <source>
        <dbReference type="EMBL" id="CAD7239626.1"/>
    </source>
</evidence>
<proteinExistence type="inferred from homology"/>
<dbReference type="EMBL" id="OB734112">
    <property type="protein sequence ID" value="CAD7239626.1"/>
    <property type="molecule type" value="Genomic_DNA"/>
</dbReference>
<comment type="similarity">
    <text evidence="1">Belongs to the carbohydrate kinase PfkB family.</text>
</comment>
<organism evidence="7">
    <name type="scientific">Cyprideis torosa</name>
    <dbReference type="NCBI Taxonomy" id="163714"/>
    <lineage>
        <taxon>Eukaryota</taxon>
        <taxon>Metazoa</taxon>
        <taxon>Ecdysozoa</taxon>
        <taxon>Arthropoda</taxon>
        <taxon>Crustacea</taxon>
        <taxon>Oligostraca</taxon>
        <taxon>Ostracoda</taxon>
        <taxon>Podocopa</taxon>
        <taxon>Podocopida</taxon>
        <taxon>Cytherocopina</taxon>
        <taxon>Cytheroidea</taxon>
        <taxon>Cytherideidae</taxon>
        <taxon>Cyprideis</taxon>
    </lineage>
</organism>
<dbReference type="AlphaFoldDB" id="A0A7R8X2G9"/>
<keyword evidence="4" id="KW-0418">Kinase</keyword>
<dbReference type="PANTHER" id="PTHR43085">
    <property type="entry name" value="HEXOKINASE FAMILY MEMBER"/>
    <property type="match status" value="1"/>
</dbReference>
<dbReference type="OrthoDB" id="204058at2759"/>
<dbReference type="SUPFAM" id="SSF53613">
    <property type="entry name" value="Ribokinase-like"/>
    <property type="match status" value="1"/>
</dbReference>
<evidence type="ECO:0000256" key="3">
    <source>
        <dbReference type="ARBA" id="ARBA00022741"/>
    </source>
</evidence>
<dbReference type="GO" id="GO:0006796">
    <property type="term" value="P:phosphate-containing compound metabolic process"/>
    <property type="evidence" value="ECO:0007669"/>
    <property type="project" value="UniProtKB-ARBA"/>
</dbReference>
<keyword evidence="5" id="KW-0067">ATP-binding</keyword>
<name>A0A7R8X2G9_9CRUS</name>
<accession>A0A7R8X2G9</accession>
<dbReference type="InterPro" id="IPR002173">
    <property type="entry name" value="Carboh/pur_kinase_PfkB_CS"/>
</dbReference>
<dbReference type="GO" id="GO:0016301">
    <property type="term" value="F:kinase activity"/>
    <property type="evidence" value="ECO:0007669"/>
    <property type="project" value="UniProtKB-KW"/>
</dbReference>
<evidence type="ECO:0000256" key="5">
    <source>
        <dbReference type="ARBA" id="ARBA00022840"/>
    </source>
</evidence>